<dbReference type="EMBL" id="NJBO01000003">
    <property type="protein sequence ID" value="TKJ43661.1"/>
    <property type="molecule type" value="Genomic_DNA"/>
</dbReference>
<evidence type="ECO:0000256" key="1">
    <source>
        <dbReference type="ARBA" id="ARBA00006950"/>
    </source>
</evidence>
<evidence type="ECO:0000259" key="8">
    <source>
        <dbReference type="PROSITE" id="PS50905"/>
    </source>
</evidence>
<keyword evidence="4" id="KW-0560">Oxidoreductase</keyword>
<dbReference type="Proteomes" id="UP000317778">
    <property type="component" value="Unassembled WGS sequence"/>
</dbReference>
<dbReference type="Gene3D" id="1.20.1260.10">
    <property type="match status" value="1"/>
</dbReference>
<dbReference type="InterPro" id="IPR009040">
    <property type="entry name" value="Ferritin-like_diiron"/>
</dbReference>
<dbReference type="GO" id="GO:0005829">
    <property type="term" value="C:cytosol"/>
    <property type="evidence" value="ECO:0007669"/>
    <property type="project" value="TreeGrafter"/>
</dbReference>
<dbReference type="GO" id="GO:0004322">
    <property type="term" value="F:ferroxidase activity"/>
    <property type="evidence" value="ECO:0007669"/>
    <property type="project" value="TreeGrafter"/>
</dbReference>
<feature type="binding site" evidence="6">
    <location>
        <position position="128"/>
    </location>
    <ligand>
        <name>Fe cation</name>
        <dbReference type="ChEBI" id="CHEBI:24875"/>
        <label>1</label>
    </ligand>
</feature>
<evidence type="ECO:0000313" key="9">
    <source>
        <dbReference type="EMBL" id="TKJ43661.1"/>
    </source>
</evidence>
<dbReference type="SUPFAM" id="SSF47240">
    <property type="entry name" value="Ferritin-like"/>
    <property type="match status" value="1"/>
</dbReference>
<sequence length="179" mass="20237">MISKKIEDGFNKQLNAELYAAYLYFAIGAWFEGSNLEGFAQWMKAQAFEEMSHAMRFYNHIIERGGMVELYAVKKPEITLSTPVEAFEAAYEHEQKVTRMINDLVDLAREEGDNAALIGLLHWFVAEQIEEEEQTLKAVERLKMVEGSKEGLFMLDKEMGARPLIATATILNPAATPGE</sequence>
<evidence type="ECO:0000256" key="5">
    <source>
        <dbReference type="ARBA" id="ARBA00023004"/>
    </source>
</evidence>
<dbReference type="GO" id="GO:0008198">
    <property type="term" value="F:ferrous iron binding"/>
    <property type="evidence" value="ECO:0007669"/>
    <property type="project" value="TreeGrafter"/>
</dbReference>
<dbReference type="AlphaFoldDB" id="A0A532V8Z3"/>
<gene>
    <name evidence="9" type="ORF">CEE36_02965</name>
</gene>
<keyword evidence="3 6" id="KW-0479">Metal-binding</keyword>
<evidence type="ECO:0000256" key="3">
    <source>
        <dbReference type="ARBA" id="ARBA00022723"/>
    </source>
</evidence>
<organism evidence="9 10">
    <name type="scientific">candidate division TA06 bacterium B3_TA06</name>
    <dbReference type="NCBI Taxonomy" id="2012487"/>
    <lineage>
        <taxon>Bacteria</taxon>
        <taxon>Bacteria division TA06</taxon>
    </lineage>
</organism>
<dbReference type="InterPro" id="IPR001519">
    <property type="entry name" value="Ferritin"/>
</dbReference>
<dbReference type="FunFam" id="1.20.1260.10:FF:000001">
    <property type="entry name" value="Non-heme ferritin"/>
    <property type="match status" value="1"/>
</dbReference>
<dbReference type="PROSITE" id="PS50905">
    <property type="entry name" value="FERRITIN_LIKE"/>
    <property type="match status" value="1"/>
</dbReference>
<dbReference type="PANTHER" id="PTHR11431:SF127">
    <property type="entry name" value="BACTERIAL NON-HEME FERRITIN"/>
    <property type="match status" value="1"/>
</dbReference>
<feature type="binding site" evidence="6">
    <location>
        <position position="50"/>
    </location>
    <ligand>
        <name>Fe cation</name>
        <dbReference type="ChEBI" id="CHEBI:24875"/>
        <label>1</label>
    </ligand>
</feature>
<protein>
    <recommendedName>
        <fullName evidence="7">Ferritin</fullName>
        <ecNumber evidence="7">1.16.3.2</ecNumber>
    </recommendedName>
</protein>
<dbReference type="EC" id="1.16.3.2" evidence="7"/>
<dbReference type="GO" id="GO:0006879">
    <property type="term" value="P:intracellular iron ion homeostasis"/>
    <property type="evidence" value="ECO:0007669"/>
    <property type="project" value="UniProtKB-KW"/>
</dbReference>
<comment type="similarity">
    <text evidence="1 7">Belongs to the ferritin family. Prokaryotic subfamily.</text>
</comment>
<evidence type="ECO:0000256" key="2">
    <source>
        <dbReference type="ARBA" id="ARBA00022434"/>
    </source>
</evidence>
<dbReference type="InterPro" id="IPR041719">
    <property type="entry name" value="Ferritin_prok"/>
</dbReference>
<proteinExistence type="inferred from homology"/>
<feature type="domain" description="Ferritin-like diiron" evidence="8">
    <location>
        <begin position="1"/>
        <end position="146"/>
    </location>
</feature>
<comment type="caution">
    <text evidence="9">The sequence shown here is derived from an EMBL/GenBank/DDBJ whole genome shotgun (WGS) entry which is preliminary data.</text>
</comment>
<dbReference type="GO" id="GO:0042802">
    <property type="term" value="F:identical protein binding"/>
    <property type="evidence" value="ECO:0007669"/>
    <property type="project" value="UniProtKB-ARBA"/>
</dbReference>
<dbReference type="PANTHER" id="PTHR11431">
    <property type="entry name" value="FERRITIN"/>
    <property type="match status" value="1"/>
</dbReference>
<feature type="binding site" evidence="6">
    <location>
        <position position="17"/>
    </location>
    <ligand>
        <name>Fe cation</name>
        <dbReference type="ChEBI" id="CHEBI:24875"/>
        <label>1</label>
    </ligand>
</feature>
<name>A0A532V8Z3_UNCT6</name>
<evidence type="ECO:0000256" key="6">
    <source>
        <dbReference type="PIRSR" id="PIRSR601519-1"/>
    </source>
</evidence>
<dbReference type="InterPro" id="IPR012347">
    <property type="entry name" value="Ferritin-like"/>
</dbReference>
<comment type="subcellular location">
    <subcellularLocation>
        <location evidence="7">Cytoplasm</location>
    </subcellularLocation>
</comment>
<reference evidence="9 10" key="1">
    <citation type="submission" date="2017-06" db="EMBL/GenBank/DDBJ databases">
        <title>Novel microbial phyla capable of carbon fixation and sulfur reduction in deep-sea sediments.</title>
        <authorList>
            <person name="Huang J."/>
            <person name="Baker B."/>
            <person name="Wang Y."/>
        </authorList>
    </citation>
    <scope>NUCLEOTIDE SEQUENCE [LARGE SCALE GENOMIC DNA]</scope>
    <source>
        <strain evidence="9">B3_TA06</strain>
    </source>
</reference>
<dbReference type="InterPro" id="IPR009078">
    <property type="entry name" value="Ferritin-like_SF"/>
</dbReference>
<dbReference type="Pfam" id="PF00210">
    <property type="entry name" value="Ferritin"/>
    <property type="match status" value="1"/>
</dbReference>
<evidence type="ECO:0000313" key="10">
    <source>
        <dbReference type="Proteomes" id="UP000317778"/>
    </source>
</evidence>
<feature type="binding site" evidence="6">
    <location>
        <position position="53"/>
    </location>
    <ligand>
        <name>Fe cation</name>
        <dbReference type="ChEBI" id="CHEBI:24875"/>
        <label>1</label>
    </ligand>
</feature>
<dbReference type="GO" id="GO:0006826">
    <property type="term" value="P:iron ion transport"/>
    <property type="evidence" value="ECO:0007669"/>
    <property type="project" value="InterPro"/>
</dbReference>
<keyword evidence="7" id="KW-0963">Cytoplasm</keyword>
<dbReference type="GO" id="GO:0008199">
    <property type="term" value="F:ferric iron binding"/>
    <property type="evidence" value="ECO:0007669"/>
    <property type="project" value="InterPro"/>
</dbReference>
<feature type="binding site" evidence="6">
    <location>
        <position position="94"/>
    </location>
    <ligand>
        <name>Fe cation</name>
        <dbReference type="ChEBI" id="CHEBI:24875"/>
        <label>1</label>
    </ligand>
</feature>
<comment type="function">
    <text evidence="7">Iron-storage protein.</text>
</comment>
<keyword evidence="2 7" id="KW-0409">Iron storage</keyword>
<dbReference type="InterPro" id="IPR008331">
    <property type="entry name" value="Ferritin_DPS_dom"/>
</dbReference>
<comment type="catalytic activity">
    <reaction evidence="7">
        <text>4 Fe(2+) + O2 + 6 H2O = 4 iron(III) oxide-hydroxide + 12 H(+)</text>
        <dbReference type="Rhea" id="RHEA:11972"/>
        <dbReference type="ChEBI" id="CHEBI:15377"/>
        <dbReference type="ChEBI" id="CHEBI:15378"/>
        <dbReference type="ChEBI" id="CHEBI:15379"/>
        <dbReference type="ChEBI" id="CHEBI:29033"/>
        <dbReference type="ChEBI" id="CHEBI:78619"/>
        <dbReference type="EC" id="1.16.3.2"/>
    </reaction>
</comment>
<accession>A0A532V8Z3</accession>
<keyword evidence="5 6" id="KW-0408">Iron</keyword>
<evidence type="ECO:0000256" key="7">
    <source>
        <dbReference type="RuleBase" id="RU361145"/>
    </source>
</evidence>
<evidence type="ECO:0000256" key="4">
    <source>
        <dbReference type="ARBA" id="ARBA00023002"/>
    </source>
</evidence>
<dbReference type="CDD" id="cd01055">
    <property type="entry name" value="Nonheme_Ferritin"/>
    <property type="match status" value="1"/>
</dbReference>